<keyword evidence="1" id="KW-0812">Transmembrane</keyword>
<proteinExistence type="predicted"/>
<feature type="transmembrane region" description="Helical" evidence="1">
    <location>
        <begin position="59"/>
        <end position="84"/>
    </location>
</feature>
<sequence length="168" mass="17224">MSQAVSNVPKPFQFHSITVISAVVAAVTTFVTLTAALPAWAMFLGWVGYSTSGQTVREGIANLVSFLLGVVFGVGTALLIAFLTPWLGDAATPVAIFGDVVVVLSLRAVPHVNNPLAYFLGLISFFASMLAPSASTLGVLAIAGVIGALGAGTASCIQSRVFPSREAV</sequence>
<keyword evidence="1" id="KW-1133">Transmembrane helix</keyword>
<dbReference type="Pfam" id="PF06496">
    <property type="entry name" value="DUF1097"/>
    <property type="match status" value="1"/>
</dbReference>
<gene>
    <name evidence="2" type="ORF">LVJ94_49625</name>
</gene>
<feature type="transmembrane region" description="Helical" evidence="1">
    <location>
        <begin position="116"/>
        <end position="133"/>
    </location>
</feature>
<accession>A0ABZ2L1X5</accession>
<evidence type="ECO:0000313" key="3">
    <source>
        <dbReference type="Proteomes" id="UP001374803"/>
    </source>
</evidence>
<name>A0ABZ2L1X5_9BACT</name>
<feature type="transmembrane region" description="Helical" evidence="1">
    <location>
        <begin position="139"/>
        <end position="157"/>
    </location>
</feature>
<keyword evidence="1" id="KW-0472">Membrane</keyword>
<organism evidence="2 3">
    <name type="scientific">Pendulispora rubella</name>
    <dbReference type="NCBI Taxonomy" id="2741070"/>
    <lineage>
        <taxon>Bacteria</taxon>
        <taxon>Pseudomonadati</taxon>
        <taxon>Myxococcota</taxon>
        <taxon>Myxococcia</taxon>
        <taxon>Myxococcales</taxon>
        <taxon>Sorangiineae</taxon>
        <taxon>Pendulisporaceae</taxon>
        <taxon>Pendulispora</taxon>
    </lineage>
</organism>
<reference evidence="2" key="1">
    <citation type="submission" date="2021-12" db="EMBL/GenBank/DDBJ databases">
        <title>Discovery of the Pendulisporaceae a myxobacterial family with distinct sporulation behavior and unique specialized metabolism.</title>
        <authorList>
            <person name="Garcia R."/>
            <person name="Popoff A."/>
            <person name="Bader C.D."/>
            <person name="Loehr J."/>
            <person name="Walesch S."/>
            <person name="Walt C."/>
            <person name="Boldt J."/>
            <person name="Bunk B."/>
            <person name="Haeckl F.J.F.P.J."/>
            <person name="Gunesch A.P."/>
            <person name="Birkelbach J."/>
            <person name="Nuebel U."/>
            <person name="Pietschmann T."/>
            <person name="Bach T."/>
            <person name="Mueller R."/>
        </authorList>
    </citation>
    <scope>NUCLEOTIDE SEQUENCE</scope>
    <source>
        <strain evidence="2">MSr11367</strain>
    </source>
</reference>
<protein>
    <submittedName>
        <fullName evidence="2">DUF1097 domain-containing protein</fullName>
    </submittedName>
</protein>
<dbReference type="RefSeq" id="WP_394834584.1">
    <property type="nucleotide sequence ID" value="NZ_CP089929.1"/>
</dbReference>
<evidence type="ECO:0000313" key="2">
    <source>
        <dbReference type="EMBL" id="WXB04941.1"/>
    </source>
</evidence>
<evidence type="ECO:0000256" key="1">
    <source>
        <dbReference type="SAM" id="Phobius"/>
    </source>
</evidence>
<dbReference type="EMBL" id="CP089983">
    <property type="protein sequence ID" value="WXB04941.1"/>
    <property type="molecule type" value="Genomic_DNA"/>
</dbReference>
<dbReference type="Proteomes" id="UP001374803">
    <property type="component" value="Chromosome"/>
</dbReference>
<dbReference type="InterPro" id="IPR009476">
    <property type="entry name" value="DUF1097"/>
</dbReference>
<feature type="transmembrane region" description="Helical" evidence="1">
    <location>
        <begin position="90"/>
        <end position="109"/>
    </location>
</feature>
<feature type="transmembrane region" description="Helical" evidence="1">
    <location>
        <begin position="20"/>
        <end position="47"/>
    </location>
</feature>
<keyword evidence="3" id="KW-1185">Reference proteome</keyword>